<proteinExistence type="predicted"/>
<sequence length="69" mass="7853">MIRVVFCPLLEQKWEERRGDDALEKEKIEIGDIREGIDGWAIYQVGSAYDVLPLMGKEWGKASSVRLSA</sequence>
<evidence type="ECO:0000313" key="2">
    <source>
        <dbReference type="Proteomes" id="UP000636800"/>
    </source>
</evidence>
<comment type="caution">
    <text evidence="1">The sequence shown here is derived from an EMBL/GenBank/DDBJ whole genome shotgun (WGS) entry which is preliminary data.</text>
</comment>
<name>A0A835PTW3_VANPL</name>
<dbReference type="EMBL" id="JADCNL010000012">
    <property type="protein sequence ID" value="KAG0457188.1"/>
    <property type="molecule type" value="Genomic_DNA"/>
</dbReference>
<protein>
    <submittedName>
        <fullName evidence="1">Uncharacterized protein</fullName>
    </submittedName>
</protein>
<reference evidence="1 2" key="1">
    <citation type="journal article" date="2020" name="Nat. Food">
        <title>A phased Vanilla planifolia genome enables genetic improvement of flavour and production.</title>
        <authorList>
            <person name="Hasing T."/>
            <person name="Tang H."/>
            <person name="Brym M."/>
            <person name="Khazi F."/>
            <person name="Huang T."/>
            <person name="Chambers A.H."/>
        </authorList>
    </citation>
    <scope>NUCLEOTIDE SEQUENCE [LARGE SCALE GENOMIC DNA]</scope>
    <source>
        <tissue evidence="1">Leaf</tissue>
    </source>
</reference>
<organism evidence="1 2">
    <name type="scientific">Vanilla planifolia</name>
    <name type="common">Vanilla</name>
    <dbReference type="NCBI Taxonomy" id="51239"/>
    <lineage>
        <taxon>Eukaryota</taxon>
        <taxon>Viridiplantae</taxon>
        <taxon>Streptophyta</taxon>
        <taxon>Embryophyta</taxon>
        <taxon>Tracheophyta</taxon>
        <taxon>Spermatophyta</taxon>
        <taxon>Magnoliopsida</taxon>
        <taxon>Liliopsida</taxon>
        <taxon>Asparagales</taxon>
        <taxon>Orchidaceae</taxon>
        <taxon>Vanilloideae</taxon>
        <taxon>Vanilleae</taxon>
        <taxon>Vanilla</taxon>
    </lineage>
</organism>
<gene>
    <name evidence="1" type="ORF">HPP92_022345</name>
</gene>
<evidence type="ECO:0000313" key="1">
    <source>
        <dbReference type="EMBL" id="KAG0457188.1"/>
    </source>
</evidence>
<dbReference type="Proteomes" id="UP000636800">
    <property type="component" value="Chromosome 12"/>
</dbReference>
<accession>A0A835PTW3</accession>
<dbReference type="AlphaFoldDB" id="A0A835PTW3"/>
<keyword evidence="2" id="KW-1185">Reference proteome</keyword>